<evidence type="ECO:0000256" key="6">
    <source>
        <dbReference type="ARBA" id="ARBA00022989"/>
    </source>
</evidence>
<dbReference type="Pfam" id="PF00482">
    <property type="entry name" value="T2SSF"/>
    <property type="match status" value="2"/>
</dbReference>
<evidence type="ECO:0000256" key="1">
    <source>
        <dbReference type="ARBA" id="ARBA00004429"/>
    </source>
</evidence>
<gene>
    <name evidence="10" type="ORF">LCGC14_0162440</name>
</gene>
<dbReference type="PRINTS" id="PR00812">
    <property type="entry name" value="BCTERIALGSPF"/>
</dbReference>
<evidence type="ECO:0000256" key="3">
    <source>
        <dbReference type="ARBA" id="ARBA00022475"/>
    </source>
</evidence>
<evidence type="ECO:0000256" key="8">
    <source>
        <dbReference type="SAM" id="Phobius"/>
    </source>
</evidence>
<evidence type="ECO:0000313" key="10">
    <source>
        <dbReference type="EMBL" id="KKN96993.1"/>
    </source>
</evidence>
<keyword evidence="5 8" id="KW-0812">Transmembrane</keyword>
<dbReference type="EMBL" id="LAZR01000061">
    <property type="protein sequence ID" value="KKN96993.1"/>
    <property type="molecule type" value="Genomic_DNA"/>
</dbReference>
<dbReference type="AlphaFoldDB" id="A0A0F9XX98"/>
<accession>A0A0F9XX98</accession>
<sequence length="405" mass="44250">MKLAYTAYDQTGQEVTATIDAPNAADATEALRRKGLFVSTIGEQTGQAAASTAPTCKVRSKSKRLKYLSGFMRQLHVLVSCGTPLVEALKALERQAAKDERWHQILVDVRSRVEEGVPLSSAMDTHPDVFDSVCQSLIAASESTGDLPAMLDWLAITSRKQLRIRNVITGAMMYPALLLCITVGVFAMVLLFVIPRFGDLFKTLDVPLPPTTAVLINTSAFLQSYWWAIGLLVGTATVGLMVWTSRPAGRRALDTLVLHLPQFGRLVRDFITARIARLLGGLLQGHVSVLEALELTKKSVKNYHYVELIDRAREAVIQGQPLSIAFKDTDLISPSVYEAIRNGEASGQIAPLLLNLSDFLDEDNEVVIRSLTSIIEPIILVGMGLLVGTLALGIFMPLFDLTSMM</sequence>
<reference evidence="10" key="1">
    <citation type="journal article" date="2015" name="Nature">
        <title>Complex archaea that bridge the gap between prokaryotes and eukaryotes.</title>
        <authorList>
            <person name="Spang A."/>
            <person name="Saw J.H."/>
            <person name="Jorgensen S.L."/>
            <person name="Zaremba-Niedzwiedzka K."/>
            <person name="Martijn J."/>
            <person name="Lind A.E."/>
            <person name="van Eijk R."/>
            <person name="Schleper C."/>
            <person name="Guy L."/>
            <person name="Ettema T.J."/>
        </authorList>
    </citation>
    <scope>NUCLEOTIDE SEQUENCE</scope>
</reference>
<comment type="caution">
    <text evidence="10">The sequence shown here is derived from an EMBL/GenBank/DDBJ whole genome shotgun (WGS) entry which is preliminary data.</text>
</comment>
<feature type="domain" description="Type II secretion system protein GspF" evidence="9">
    <location>
        <begin position="276"/>
        <end position="397"/>
    </location>
</feature>
<comment type="subcellular location">
    <subcellularLocation>
        <location evidence="1">Cell inner membrane</location>
        <topology evidence="1">Multi-pass membrane protein</topology>
    </subcellularLocation>
</comment>
<evidence type="ECO:0000259" key="9">
    <source>
        <dbReference type="Pfam" id="PF00482"/>
    </source>
</evidence>
<keyword evidence="4" id="KW-0997">Cell inner membrane</keyword>
<name>A0A0F9XX98_9ZZZZ</name>
<dbReference type="InterPro" id="IPR018076">
    <property type="entry name" value="T2SS_GspF_dom"/>
</dbReference>
<feature type="transmembrane region" description="Helical" evidence="8">
    <location>
        <begin position="167"/>
        <end position="194"/>
    </location>
</feature>
<dbReference type="FunFam" id="1.20.81.30:FF:000001">
    <property type="entry name" value="Type II secretion system protein F"/>
    <property type="match status" value="1"/>
</dbReference>
<dbReference type="PANTHER" id="PTHR30012">
    <property type="entry name" value="GENERAL SECRETION PATHWAY PROTEIN"/>
    <property type="match status" value="1"/>
</dbReference>
<comment type="similarity">
    <text evidence="2">Belongs to the GSP F family.</text>
</comment>
<feature type="transmembrane region" description="Helical" evidence="8">
    <location>
        <begin position="225"/>
        <end position="243"/>
    </location>
</feature>
<keyword evidence="7 8" id="KW-0472">Membrane</keyword>
<evidence type="ECO:0000256" key="4">
    <source>
        <dbReference type="ARBA" id="ARBA00022519"/>
    </source>
</evidence>
<feature type="domain" description="Type II secretion system protein GspF" evidence="9">
    <location>
        <begin position="71"/>
        <end position="195"/>
    </location>
</feature>
<keyword evidence="3" id="KW-1003">Cell membrane</keyword>
<protein>
    <recommendedName>
        <fullName evidence="9">Type II secretion system protein GspF domain-containing protein</fullName>
    </recommendedName>
</protein>
<evidence type="ECO:0000256" key="2">
    <source>
        <dbReference type="ARBA" id="ARBA00005745"/>
    </source>
</evidence>
<feature type="transmembrane region" description="Helical" evidence="8">
    <location>
        <begin position="378"/>
        <end position="399"/>
    </location>
</feature>
<dbReference type="GO" id="GO:0005886">
    <property type="term" value="C:plasma membrane"/>
    <property type="evidence" value="ECO:0007669"/>
    <property type="project" value="UniProtKB-SubCell"/>
</dbReference>
<dbReference type="PANTHER" id="PTHR30012:SF0">
    <property type="entry name" value="TYPE II SECRETION SYSTEM PROTEIN F-RELATED"/>
    <property type="match status" value="1"/>
</dbReference>
<keyword evidence="6 8" id="KW-1133">Transmembrane helix</keyword>
<proteinExistence type="inferred from homology"/>
<dbReference type="InterPro" id="IPR003004">
    <property type="entry name" value="GspF/PilC"/>
</dbReference>
<evidence type="ECO:0000256" key="7">
    <source>
        <dbReference type="ARBA" id="ARBA00023136"/>
    </source>
</evidence>
<evidence type="ECO:0000256" key="5">
    <source>
        <dbReference type="ARBA" id="ARBA00022692"/>
    </source>
</evidence>
<dbReference type="Gene3D" id="1.20.81.30">
    <property type="entry name" value="Type II secretion system (T2SS), domain F"/>
    <property type="match status" value="2"/>
</dbReference>
<dbReference type="InterPro" id="IPR042094">
    <property type="entry name" value="T2SS_GspF_sf"/>
</dbReference>
<organism evidence="10">
    <name type="scientific">marine sediment metagenome</name>
    <dbReference type="NCBI Taxonomy" id="412755"/>
    <lineage>
        <taxon>unclassified sequences</taxon>
        <taxon>metagenomes</taxon>
        <taxon>ecological metagenomes</taxon>
    </lineage>
</organism>